<accession>A0ABT3CQ30</accession>
<proteinExistence type="predicted"/>
<dbReference type="InterPro" id="IPR011250">
    <property type="entry name" value="OMP/PagP_B-barrel"/>
</dbReference>
<sequence>MKNRIKIGLLSLVVMFALISFESKAQFELGVKAGLNLNSSSVDAATTGGTVKEVADTRTGYHFGAYGVINLGPLGIQPEAYFSVQGADVTIDGASGAIKTNYLQVPILVRFNFLKMFNVHAGPQFGMVLTDDYEGAAEELKGNLASSDFSVAAGVGVDLPFNLNVTVRYVNGFTDMVEDANNASGIESMKNAMFQFSVGYALLGR</sequence>
<reference evidence="2 3" key="1">
    <citation type="submission" date="2022-10" db="EMBL/GenBank/DDBJ databases">
        <title>Comparative genomics and taxonomic characterization of three novel marine species of genus Reichenbachiella exhibiting antioxidant and polysaccharide degradation activities.</title>
        <authorList>
            <person name="Muhammad N."/>
            <person name="Lee Y.-J."/>
            <person name="Ko J."/>
            <person name="Kim S.-G."/>
        </authorList>
    </citation>
    <scope>NUCLEOTIDE SEQUENCE [LARGE SCALE GENOMIC DNA]</scope>
    <source>
        <strain evidence="2 3">ABR2-5</strain>
    </source>
</reference>
<name>A0ABT3CQ30_9BACT</name>
<dbReference type="Pfam" id="PF13568">
    <property type="entry name" value="OMP_b-brl_2"/>
    <property type="match status" value="1"/>
</dbReference>
<dbReference type="Proteomes" id="UP001300692">
    <property type="component" value="Unassembled WGS sequence"/>
</dbReference>
<dbReference type="SUPFAM" id="SSF56925">
    <property type="entry name" value="OMPA-like"/>
    <property type="match status" value="1"/>
</dbReference>
<dbReference type="InterPro" id="IPR025665">
    <property type="entry name" value="Beta-barrel_OMP_2"/>
</dbReference>
<comment type="caution">
    <text evidence="2">The sequence shown here is derived from an EMBL/GenBank/DDBJ whole genome shotgun (WGS) entry which is preliminary data.</text>
</comment>
<feature type="domain" description="Outer membrane protein beta-barrel" evidence="1">
    <location>
        <begin position="25"/>
        <end position="176"/>
    </location>
</feature>
<evidence type="ECO:0000313" key="3">
    <source>
        <dbReference type="Proteomes" id="UP001300692"/>
    </source>
</evidence>
<evidence type="ECO:0000259" key="1">
    <source>
        <dbReference type="Pfam" id="PF13568"/>
    </source>
</evidence>
<dbReference type="EMBL" id="JAOYOD010000001">
    <property type="protein sequence ID" value="MCV9385727.1"/>
    <property type="molecule type" value="Genomic_DNA"/>
</dbReference>
<dbReference type="RefSeq" id="WP_264136510.1">
    <property type="nucleotide sequence ID" value="NZ_JAOYOD010000001.1"/>
</dbReference>
<evidence type="ECO:0000313" key="2">
    <source>
        <dbReference type="EMBL" id="MCV9385727.1"/>
    </source>
</evidence>
<keyword evidence="3" id="KW-1185">Reference proteome</keyword>
<gene>
    <name evidence="2" type="ORF">N7U62_03590</name>
</gene>
<organism evidence="2 3">
    <name type="scientific">Reichenbachiella ulvae</name>
    <dbReference type="NCBI Taxonomy" id="2980104"/>
    <lineage>
        <taxon>Bacteria</taxon>
        <taxon>Pseudomonadati</taxon>
        <taxon>Bacteroidota</taxon>
        <taxon>Cytophagia</taxon>
        <taxon>Cytophagales</taxon>
        <taxon>Reichenbachiellaceae</taxon>
        <taxon>Reichenbachiella</taxon>
    </lineage>
</organism>
<protein>
    <submittedName>
        <fullName evidence="2">PorT family protein</fullName>
    </submittedName>
</protein>